<name>A0A0D9S0B6_CHLSB</name>
<sequence>MGSRIWSFGFHFWKGWCIKPAKQCLWTYILYTTAITWHDSKRRGGFDPHDVLHHVGRGVPVPGLHSVLCVEGVLHHLRRHVRAELPSSHYQLQTTSLLERGLEAAAAAQAGLTPDRLCPDSLKPLFHSVYFAAGFYYYYYSQQTLSLRISN</sequence>
<dbReference type="STRING" id="60711.ENSCSAP00000014305"/>
<evidence type="ECO:0000313" key="2">
    <source>
        <dbReference type="Proteomes" id="UP000029965"/>
    </source>
</evidence>
<reference evidence="1 2" key="1">
    <citation type="submission" date="2014-03" db="EMBL/GenBank/DDBJ databases">
        <authorList>
            <person name="Warren W."/>
            <person name="Wilson R.K."/>
        </authorList>
    </citation>
    <scope>NUCLEOTIDE SEQUENCE</scope>
</reference>
<reference evidence="1" key="2">
    <citation type="submission" date="2025-08" db="UniProtKB">
        <authorList>
            <consortium name="Ensembl"/>
        </authorList>
    </citation>
    <scope>IDENTIFICATION</scope>
</reference>
<protein>
    <submittedName>
        <fullName evidence="1">Uncharacterized protein</fullName>
    </submittedName>
</protein>
<organism evidence="1 2">
    <name type="scientific">Chlorocebus sabaeus</name>
    <name type="common">Green monkey</name>
    <name type="synonym">Simia sabaea</name>
    <dbReference type="NCBI Taxonomy" id="60711"/>
    <lineage>
        <taxon>Eukaryota</taxon>
        <taxon>Metazoa</taxon>
        <taxon>Chordata</taxon>
        <taxon>Craniata</taxon>
        <taxon>Vertebrata</taxon>
        <taxon>Euteleostomi</taxon>
        <taxon>Mammalia</taxon>
        <taxon>Eutheria</taxon>
        <taxon>Euarchontoglires</taxon>
        <taxon>Primates</taxon>
        <taxon>Haplorrhini</taxon>
        <taxon>Catarrhini</taxon>
        <taxon>Cercopithecidae</taxon>
        <taxon>Cercopithecinae</taxon>
        <taxon>Chlorocebus</taxon>
    </lineage>
</organism>
<evidence type="ECO:0000313" key="1">
    <source>
        <dbReference type="Ensembl" id="ENSCSAP00000014305.1"/>
    </source>
</evidence>
<reference evidence="1" key="3">
    <citation type="submission" date="2025-09" db="UniProtKB">
        <authorList>
            <consortium name="Ensembl"/>
        </authorList>
    </citation>
    <scope>IDENTIFICATION</scope>
</reference>
<dbReference type="AlphaFoldDB" id="A0A0D9S0B6"/>
<keyword evidence="2" id="KW-1185">Reference proteome</keyword>
<dbReference type="Proteomes" id="UP000029965">
    <property type="component" value="Chromosome 28"/>
</dbReference>
<dbReference type="EMBL" id="AQIB01140049">
    <property type="status" value="NOT_ANNOTATED_CDS"/>
    <property type="molecule type" value="Genomic_DNA"/>
</dbReference>
<dbReference type="Bgee" id="ENSCSAG00000018293">
    <property type="expression patterns" value="Expressed in fibroblast and 7 other cell types or tissues"/>
</dbReference>
<accession>A0A0D9S0B6</accession>
<proteinExistence type="predicted"/>
<dbReference type="OMA" id="MGSRIWS"/>
<dbReference type="Ensembl" id="ENSCSAT00000016390.1">
    <property type="protein sequence ID" value="ENSCSAP00000014305.1"/>
    <property type="gene ID" value="ENSCSAG00000018293.1"/>
</dbReference>
<dbReference type="GeneTree" id="ENSGT00950000186267"/>